<evidence type="ECO:0000313" key="3">
    <source>
        <dbReference type="Proteomes" id="UP001201163"/>
    </source>
</evidence>
<gene>
    <name evidence="2" type="ORF">EDB92DRAFT_1163428</name>
</gene>
<protein>
    <submittedName>
        <fullName evidence="2">Uncharacterized protein</fullName>
    </submittedName>
</protein>
<evidence type="ECO:0000313" key="2">
    <source>
        <dbReference type="EMBL" id="KAH8998389.1"/>
    </source>
</evidence>
<reference evidence="2" key="1">
    <citation type="submission" date="2022-01" db="EMBL/GenBank/DDBJ databases">
        <title>Comparative genomics reveals a dynamic genome evolution in the ectomycorrhizal milk-cap (Lactarius) mushrooms.</title>
        <authorList>
            <consortium name="DOE Joint Genome Institute"/>
            <person name="Lebreton A."/>
            <person name="Tang N."/>
            <person name="Kuo A."/>
            <person name="LaButti K."/>
            <person name="Drula E."/>
            <person name="Barry K."/>
            <person name="Clum A."/>
            <person name="Lipzen A."/>
            <person name="Mousain D."/>
            <person name="Ng V."/>
            <person name="Wang R."/>
            <person name="Wang X."/>
            <person name="Dai Y."/>
            <person name="Henrissat B."/>
            <person name="Grigoriev I.V."/>
            <person name="Guerin-Laguette A."/>
            <person name="Yu F."/>
            <person name="Martin F.M."/>
        </authorList>
    </citation>
    <scope>NUCLEOTIDE SEQUENCE</scope>
    <source>
        <strain evidence="2">QP</strain>
    </source>
</reference>
<accession>A0AAD4QGU9</accession>
<name>A0AAD4QGU9_9AGAM</name>
<evidence type="ECO:0000256" key="1">
    <source>
        <dbReference type="SAM" id="MobiDB-lite"/>
    </source>
</evidence>
<dbReference type="EMBL" id="JAKELL010000005">
    <property type="protein sequence ID" value="KAH8998389.1"/>
    <property type="molecule type" value="Genomic_DNA"/>
</dbReference>
<dbReference type="Proteomes" id="UP001201163">
    <property type="component" value="Unassembled WGS sequence"/>
</dbReference>
<keyword evidence="3" id="KW-1185">Reference proteome</keyword>
<comment type="caution">
    <text evidence="2">The sequence shown here is derived from an EMBL/GenBank/DDBJ whole genome shotgun (WGS) entry which is preliminary data.</text>
</comment>
<dbReference type="AlphaFoldDB" id="A0AAD4QGU9"/>
<proteinExistence type="predicted"/>
<sequence>MITKPPPTRVQRAFPPRLVSPTLPSPHHLVSLLVTLLLRPNMITFPSPVGTHEHPLFLKNDFPRDVVKGPASENLSTILHSTHPSPLLPSSPRDLGACLHPRPLNGPERRSLPRAKCASSTPPAPPLRPPSFNQLDSLSPFSFLVTILILCFTPPFHLDACLSTVHAVDATSARDRKTSP</sequence>
<feature type="region of interest" description="Disordered" evidence="1">
    <location>
        <begin position="102"/>
        <end position="131"/>
    </location>
</feature>
<organism evidence="2 3">
    <name type="scientific">Lactarius akahatsu</name>
    <dbReference type="NCBI Taxonomy" id="416441"/>
    <lineage>
        <taxon>Eukaryota</taxon>
        <taxon>Fungi</taxon>
        <taxon>Dikarya</taxon>
        <taxon>Basidiomycota</taxon>
        <taxon>Agaricomycotina</taxon>
        <taxon>Agaricomycetes</taxon>
        <taxon>Russulales</taxon>
        <taxon>Russulaceae</taxon>
        <taxon>Lactarius</taxon>
    </lineage>
</organism>